<dbReference type="GO" id="GO:0015074">
    <property type="term" value="P:DNA integration"/>
    <property type="evidence" value="ECO:0007669"/>
    <property type="project" value="InterPro"/>
</dbReference>
<reference evidence="4" key="1">
    <citation type="submission" date="2020-07" db="EMBL/GenBank/DDBJ databases">
        <title>The High-quality genome of the commercially important snow crab, Chionoecetes opilio.</title>
        <authorList>
            <person name="Jeong J.-H."/>
            <person name="Ryu S."/>
        </authorList>
    </citation>
    <scope>NUCLEOTIDE SEQUENCE</scope>
    <source>
        <strain evidence="4">MADBK_172401_WGS</strain>
        <tissue evidence="4">Digestive gland</tissue>
    </source>
</reference>
<evidence type="ECO:0000256" key="2">
    <source>
        <dbReference type="SAM" id="MobiDB-lite"/>
    </source>
</evidence>
<dbReference type="Proteomes" id="UP000770661">
    <property type="component" value="Unassembled WGS sequence"/>
</dbReference>
<dbReference type="InterPro" id="IPR009057">
    <property type="entry name" value="Homeodomain-like_sf"/>
</dbReference>
<dbReference type="InterPro" id="IPR002492">
    <property type="entry name" value="Transposase_Tc1-like"/>
</dbReference>
<dbReference type="PANTHER" id="PTHR46068">
    <property type="entry name" value="PROTEIN CBG27172"/>
    <property type="match status" value="1"/>
</dbReference>
<feature type="domain" description="Transposase Tc1-like" evidence="3">
    <location>
        <begin position="75"/>
        <end position="143"/>
    </location>
</feature>
<proteinExistence type="predicted"/>
<dbReference type="Gene3D" id="1.10.10.60">
    <property type="entry name" value="Homeodomain-like"/>
    <property type="match status" value="1"/>
</dbReference>
<dbReference type="EMBL" id="JACEEZ010022590">
    <property type="protein sequence ID" value="KAG0712260.1"/>
    <property type="molecule type" value="Genomic_DNA"/>
</dbReference>
<dbReference type="SUPFAM" id="SSF46689">
    <property type="entry name" value="Homeodomain-like"/>
    <property type="match status" value="1"/>
</dbReference>
<dbReference type="OrthoDB" id="6379886at2759"/>
<evidence type="ECO:0000313" key="5">
    <source>
        <dbReference type="Proteomes" id="UP000770661"/>
    </source>
</evidence>
<dbReference type="AlphaFoldDB" id="A0A8J5CIF2"/>
<dbReference type="GO" id="GO:0006313">
    <property type="term" value="P:DNA transposition"/>
    <property type="evidence" value="ECO:0007669"/>
    <property type="project" value="InterPro"/>
</dbReference>
<dbReference type="GO" id="GO:0003677">
    <property type="term" value="F:DNA binding"/>
    <property type="evidence" value="ECO:0007669"/>
    <property type="project" value="InterPro"/>
</dbReference>
<evidence type="ECO:0000259" key="3">
    <source>
        <dbReference type="Pfam" id="PF01498"/>
    </source>
</evidence>
<accession>A0A8J5CIF2</accession>
<dbReference type="PANTHER" id="PTHR46068:SF1">
    <property type="entry name" value="TRANSPOSASE IS30-LIKE HTH DOMAIN-CONTAINING PROTEIN"/>
    <property type="match status" value="1"/>
</dbReference>
<dbReference type="Gene3D" id="3.30.420.10">
    <property type="entry name" value="Ribonuclease H-like superfamily/Ribonuclease H"/>
    <property type="match status" value="1"/>
</dbReference>
<comment type="subcellular location">
    <subcellularLocation>
        <location evidence="1">Nucleus</location>
    </subcellularLocation>
</comment>
<dbReference type="GO" id="GO:0005634">
    <property type="term" value="C:nucleus"/>
    <property type="evidence" value="ECO:0007669"/>
    <property type="project" value="UniProtKB-SubCell"/>
</dbReference>
<protein>
    <recommendedName>
        <fullName evidence="3">Transposase Tc1-like domain-containing protein</fullName>
    </recommendedName>
</protein>
<gene>
    <name evidence="4" type="ORF">GWK47_018894</name>
</gene>
<feature type="region of interest" description="Disordered" evidence="2">
    <location>
        <begin position="46"/>
        <end position="69"/>
    </location>
</feature>
<evidence type="ECO:0000313" key="4">
    <source>
        <dbReference type="EMBL" id="KAG0712260.1"/>
    </source>
</evidence>
<dbReference type="Pfam" id="PF01498">
    <property type="entry name" value="HTH_Tnp_Tc3_2"/>
    <property type="match status" value="1"/>
</dbReference>
<dbReference type="Pfam" id="PF13384">
    <property type="entry name" value="HTH_23"/>
    <property type="match status" value="1"/>
</dbReference>
<feature type="compositionally biased region" description="Basic residues" evidence="2">
    <location>
        <begin position="57"/>
        <end position="69"/>
    </location>
</feature>
<sequence length="175" mass="19979">MGRYRPVTSDDISAISSLHKAGHSVKDIAANTGVSVRSVSRWVQQISNSGDDDLPRKKLPPGRPRKTHPRTLNIIKRDVDKCPSISGRQLKENNHVLLGEVSVRTVPRRVHDDLGFKHFVARPKPLLKEVHKDNRLQFCRKYLPWDTENWKGVLWSDEAKCTVTSSRKKRVYPGQ</sequence>
<keyword evidence="5" id="KW-1185">Reference proteome</keyword>
<dbReference type="InterPro" id="IPR036397">
    <property type="entry name" value="RNaseH_sf"/>
</dbReference>
<comment type="caution">
    <text evidence="4">The sequence shown here is derived from an EMBL/GenBank/DDBJ whole genome shotgun (WGS) entry which is preliminary data.</text>
</comment>
<evidence type="ECO:0000256" key="1">
    <source>
        <dbReference type="ARBA" id="ARBA00004123"/>
    </source>
</evidence>
<name>A0A8J5CIF2_CHIOP</name>
<organism evidence="4 5">
    <name type="scientific">Chionoecetes opilio</name>
    <name type="common">Atlantic snow crab</name>
    <name type="synonym">Cancer opilio</name>
    <dbReference type="NCBI Taxonomy" id="41210"/>
    <lineage>
        <taxon>Eukaryota</taxon>
        <taxon>Metazoa</taxon>
        <taxon>Ecdysozoa</taxon>
        <taxon>Arthropoda</taxon>
        <taxon>Crustacea</taxon>
        <taxon>Multicrustacea</taxon>
        <taxon>Malacostraca</taxon>
        <taxon>Eumalacostraca</taxon>
        <taxon>Eucarida</taxon>
        <taxon>Decapoda</taxon>
        <taxon>Pleocyemata</taxon>
        <taxon>Brachyura</taxon>
        <taxon>Eubrachyura</taxon>
        <taxon>Majoidea</taxon>
        <taxon>Majidae</taxon>
        <taxon>Chionoecetes</taxon>
    </lineage>
</organism>